<gene>
    <name evidence="2" type="ORF">FR932_05470</name>
</gene>
<dbReference type="OrthoDB" id="5877654at2"/>
<protein>
    <submittedName>
        <fullName evidence="2">Excinuclease ABC subunit B</fullName>
    </submittedName>
</protein>
<keyword evidence="3" id="KW-1185">Reference proteome</keyword>
<dbReference type="RefSeq" id="WP_019439855.1">
    <property type="nucleotide sequence ID" value="NZ_ALOE01000004.1"/>
</dbReference>
<evidence type="ECO:0000313" key="2">
    <source>
        <dbReference type="EMBL" id="QFI37315.1"/>
    </source>
</evidence>
<feature type="signal peptide" evidence="1">
    <location>
        <begin position="1"/>
        <end position="22"/>
    </location>
</feature>
<feature type="chain" id="PRO_5023898196" evidence="1">
    <location>
        <begin position="23"/>
        <end position="440"/>
    </location>
</feature>
<name>A0A5J6WKK0_MORMI</name>
<accession>A0A5J6WKK0</accession>
<sequence length="440" mass="48824">MNKKYFKMSYVALVVASGLANASPIIGVDDAYFTGADEYFVVDPRTACDIFNQKVSYINNALGGIDDTAHIDNLCRTVRINDGQIEDSYNLTTVNGAYAHGSSSYPITEQIDVARTIDILMFSQSNKTDYVLIVNGSIDVSKQQAVWGGVVEWNDENVLPFFWYREGYLGQVFHGNSQFNYMSGESEYKMSKKRAESESNNTNEIERLTWKYLSETCENGDLNAYCIPQGYKFGDQFINTETYPSSTNANGKTVDIANSTSFSFDISGSFEASKSDGPSAGLSVGFGFSKTKESSQTHDVMTLTSVGQGNDVGTKVTQRINTLALGNAADNYQASGDSWNRVVNAAEIWGEDLYRSYPLDSYEAWQENYTSDRRSCKSQAIIFGNSLTIARTHLNMYGGSWKIQDEDIKTVESNYGVTIDTKCTVDDNGQTFRVMQDTLL</sequence>
<keyword evidence="1" id="KW-0732">Signal</keyword>
<dbReference type="EMBL" id="CP044399">
    <property type="protein sequence ID" value="QFI37315.1"/>
    <property type="molecule type" value="Genomic_DNA"/>
</dbReference>
<dbReference type="KEGG" id="mmaa:FR932_05470"/>
<dbReference type="Proteomes" id="UP000327424">
    <property type="component" value="Chromosome"/>
</dbReference>
<reference evidence="2 3" key="1">
    <citation type="submission" date="2019-09" db="EMBL/GenBank/DDBJ databases">
        <title>Hybrid Assembly of the complete Genome of the Deep-Sea Bacterium Moritella marina from long Nanopore and Illumina reads.</title>
        <authorList>
            <person name="Magin S."/>
            <person name="Georgoulis A."/>
            <person name="Papadimitriou K."/>
            <person name="Iliakis G."/>
            <person name="Vorgias C.E."/>
        </authorList>
    </citation>
    <scope>NUCLEOTIDE SEQUENCE [LARGE SCALE GENOMIC DNA]</scope>
    <source>
        <strain evidence="2 3">MP-1</strain>
    </source>
</reference>
<proteinExistence type="predicted"/>
<evidence type="ECO:0000313" key="3">
    <source>
        <dbReference type="Proteomes" id="UP000327424"/>
    </source>
</evidence>
<evidence type="ECO:0000256" key="1">
    <source>
        <dbReference type="SAM" id="SignalP"/>
    </source>
</evidence>
<organism evidence="2 3">
    <name type="scientific">Moritella marina ATCC 15381</name>
    <dbReference type="NCBI Taxonomy" id="1202962"/>
    <lineage>
        <taxon>Bacteria</taxon>
        <taxon>Pseudomonadati</taxon>
        <taxon>Pseudomonadota</taxon>
        <taxon>Gammaproteobacteria</taxon>
        <taxon>Alteromonadales</taxon>
        <taxon>Moritellaceae</taxon>
        <taxon>Moritella</taxon>
    </lineage>
</organism>
<dbReference type="AlphaFoldDB" id="A0A5J6WKK0"/>